<protein>
    <recommendedName>
        <fullName evidence="1">PIN domain-containing protein</fullName>
    </recommendedName>
</protein>
<dbReference type="SUPFAM" id="SSF88723">
    <property type="entry name" value="PIN domain-like"/>
    <property type="match status" value="1"/>
</dbReference>
<dbReference type="KEGG" id="tcq:TIRI35C_0304"/>
<dbReference type="Proteomes" id="UP000516304">
    <property type="component" value="Chromosome TIRI35C"/>
</dbReference>
<proteinExistence type="predicted"/>
<dbReference type="InterPro" id="IPR029060">
    <property type="entry name" value="PIN-like_dom_sf"/>
</dbReference>
<gene>
    <name evidence="2" type="ORF">TIRI35C_0304</name>
</gene>
<keyword evidence="3" id="KW-1185">Reference proteome</keyword>
<evidence type="ECO:0000313" key="2">
    <source>
        <dbReference type="EMBL" id="CAD5243458.1"/>
    </source>
</evidence>
<dbReference type="Pfam" id="PF01850">
    <property type="entry name" value="PIN"/>
    <property type="match status" value="1"/>
</dbReference>
<dbReference type="AlphaFoldDB" id="A0A7G2D4U0"/>
<dbReference type="GeneID" id="58918036"/>
<accession>A0A7G2D4U0</accession>
<feature type="domain" description="PIN" evidence="1">
    <location>
        <begin position="3"/>
        <end position="86"/>
    </location>
</feature>
<name>A0A7G2D4U0_9EURY</name>
<dbReference type="EMBL" id="LR881183">
    <property type="protein sequence ID" value="CAD5243458.1"/>
    <property type="molecule type" value="Genomic_DNA"/>
</dbReference>
<dbReference type="RefSeq" id="WP_188201487.1">
    <property type="nucleotide sequence ID" value="NZ_LR881183.1"/>
</dbReference>
<evidence type="ECO:0000313" key="3">
    <source>
        <dbReference type="Proteomes" id="UP000516304"/>
    </source>
</evidence>
<reference evidence="2 3" key="1">
    <citation type="submission" date="2020-09" db="EMBL/GenBank/DDBJ databases">
        <authorList>
            <person name="Courtine D."/>
        </authorList>
    </citation>
    <scope>NUCLEOTIDE SEQUENCE [LARGE SCALE GENOMIC DNA]</scope>
    <source>
        <strain evidence="2 3">IRI35c</strain>
    </source>
</reference>
<evidence type="ECO:0000259" key="1">
    <source>
        <dbReference type="Pfam" id="PF01850"/>
    </source>
</evidence>
<dbReference type="PANTHER" id="PTHR39677">
    <property type="entry name" value="RIBONUCLEASE VAPC6"/>
    <property type="match status" value="1"/>
</dbReference>
<dbReference type="InterPro" id="IPR002716">
    <property type="entry name" value="PIN_dom"/>
</dbReference>
<organism evidence="2 3">
    <name type="scientific">Thermococcus camini</name>
    <dbReference type="NCBI Taxonomy" id="2016373"/>
    <lineage>
        <taxon>Archaea</taxon>
        <taxon>Methanobacteriati</taxon>
        <taxon>Methanobacteriota</taxon>
        <taxon>Thermococci</taxon>
        <taxon>Thermococcales</taxon>
        <taxon>Thermococcaceae</taxon>
        <taxon>Thermococcus</taxon>
    </lineage>
</organism>
<sequence length="114" mass="12834">MRVFFDSNLFLKFLGGEEKARSLIELVELGEIEGVINPVVLSEVSYGYLRLTTGLSPYNLKKKFPKISMDLSPVRELLSDFTLVNPAYSVNDLLGVISLSTPPKRRFHSIDVQD</sequence>
<dbReference type="PANTHER" id="PTHR39677:SF4">
    <property type="entry name" value="RIBONUCLEASE VAPC6"/>
    <property type="match status" value="1"/>
</dbReference>